<dbReference type="InterPro" id="IPR011765">
    <property type="entry name" value="Pept_M16_N"/>
</dbReference>
<dbReference type="PATRIC" id="fig|1121014.3.peg.1526"/>
<feature type="domain" description="Peptidase M16 C-terminal" evidence="4">
    <location>
        <begin position="197"/>
        <end position="379"/>
    </location>
</feature>
<reference evidence="6" key="1">
    <citation type="submission" date="2013-08" db="EMBL/GenBank/DDBJ databases">
        <title>Genome sequencing of Arenimonas donghaensis.</title>
        <authorList>
            <person name="Chen F."/>
            <person name="Wang G."/>
        </authorList>
    </citation>
    <scope>NUCLEOTIDE SEQUENCE [LARGE SCALE GENOMIC DNA]</scope>
    <source>
        <strain evidence="6">HO3-R19</strain>
    </source>
</reference>
<dbReference type="AlphaFoldDB" id="A0A087MIZ0"/>
<dbReference type="GO" id="GO:0046872">
    <property type="term" value="F:metal ion binding"/>
    <property type="evidence" value="ECO:0007669"/>
    <property type="project" value="InterPro"/>
</dbReference>
<feature type="domain" description="Peptidase M16 N-terminal" evidence="3">
    <location>
        <begin position="42"/>
        <end position="163"/>
    </location>
</feature>
<dbReference type="EMBL" id="AVCJ01000012">
    <property type="protein sequence ID" value="KFL36843.1"/>
    <property type="molecule type" value="Genomic_DNA"/>
</dbReference>
<dbReference type="Pfam" id="PF05193">
    <property type="entry name" value="Peptidase_M16_C"/>
    <property type="match status" value="1"/>
</dbReference>
<evidence type="ECO:0000259" key="3">
    <source>
        <dbReference type="Pfam" id="PF00675"/>
    </source>
</evidence>
<evidence type="ECO:0000256" key="1">
    <source>
        <dbReference type="ARBA" id="ARBA00007261"/>
    </source>
</evidence>
<feature type="signal peptide" evidence="2">
    <location>
        <begin position="1"/>
        <end position="23"/>
    </location>
</feature>
<accession>A0A087MIZ0</accession>
<keyword evidence="2" id="KW-0732">Signal</keyword>
<protein>
    <recommendedName>
        <fullName evidence="7">Peptidase M16</fullName>
    </recommendedName>
</protein>
<dbReference type="SUPFAM" id="SSF63411">
    <property type="entry name" value="LuxS/MPP-like metallohydrolase"/>
    <property type="match status" value="2"/>
</dbReference>
<dbReference type="Pfam" id="PF00675">
    <property type="entry name" value="Peptidase_M16"/>
    <property type="match status" value="1"/>
</dbReference>
<gene>
    <name evidence="5" type="ORF">N788_04295</name>
</gene>
<evidence type="ECO:0008006" key="7">
    <source>
        <dbReference type="Google" id="ProtNLM"/>
    </source>
</evidence>
<evidence type="ECO:0000259" key="4">
    <source>
        <dbReference type="Pfam" id="PF05193"/>
    </source>
</evidence>
<proteinExistence type="inferred from homology"/>
<evidence type="ECO:0000313" key="5">
    <source>
        <dbReference type="EMBL" id="KFL36843.1"/>
    </source>
</evidence>
<keyword evidence="6" id="KW-1185">Reference proteome</keyword>
<dbReference type="Gene3D" id="3.30.830.10">
    <property type="entry name" value="Metalloenzyme, LuxS/M16 peptidase-like"/>
    <property type="match status" value="2"/>
</dbReference>
<dbReference type="InterPro" id="IPR007863">
    <property type="entry name" value="Peptidase_M16_C"/>
</dbReference>
<comment type="similarity">
    <text evidence="1">Belongs to the peptidase M16 family.</text>
</comment>
<evidence type="ECO:0000256" key="2">
    <source>
        <dbReference type="SAM" id="SignalP"/>
    </source>
</evidence>
<organism evidence="5 6">
    <name type="scientific">Arenimonas donghaensis DSM 18148 = HO3-R19</name>
    <dbReference type="NCBI Taxonomy" id="1121014"/>
    <lineage>
        <taxon>Bacteria</taxon>
        <taxon>Pseudomonadati</taxon>
        <taxon>Pseudomonadota</taxon>
        <taxon>Gammaproteobacteria</taxon>
        <taxon>Lysobacterales</taxon>
        <taxon>Lysobacteraceae</taxon>
        <taxon>Arenimonas</taxon>
    </lineage>
</organism>
<dbReference type="InterPro" id="IPR011249">
    <property type="entry name" value="Metalloenz_LuxS/M16"/>
</dbReference>
<dbReference type="RefSeq" id="WP_051924483.1">
    <property type="nucleotide sequence ID" value="NZ_AVCJ01000012.1"/>
</dbReference>
<name>A0A087MIZ0_9GAMM</name>
<reference evidence="5 6" key="2">
    <citation type="journal article" date="2015" name="Stand. Genomic Sci.">
        <title>High quality draft genomic sequence of Arenimonas donghaensis DSM 18148(T).</title>
        <authorList>
            <person name="Chen F."/>
            <person name="Wang H."/>
            <person name="Cao Y."/>
            <person name="Li X."/>
            <person name="Wang G."/>
        </authorList>
    </citation>
    <scope>NUCLEOTIDE SEQUENCE [LARGE SCALE GENOMIC DNA]</scope>
    <source>
        <strain evidence="5 6">HO3-R19</strain>
    </source>
</reference>
<dbReference type="PANTHER" id="PTHR11851">
    <property type="entry name" value="METALLOPROTEASE"/>
    <property type="match status" value="1"/>
</dbReference>
<feature type="chain" id="PRO_5001826426" description="Peptidase M16" evidence="2">
    <location>
        <begin position="24"/>
        <end position="457"/>
    </location>
</feature>
<comment type="caution">
    <text evidence="5">The sequence shown here is derived from an EMBL/GenBank/DDBJ whole genome shotgun (WGS) entry which is preliminary data.</text>
</comment>
<dbReference type="PANTHER" id="PTHR11851:SF49">
    <property type="entry name" value="MITOCHONDRIAL-PROCESSING PEPTIDASE SUBUNIT ALPHA"/>
    <property type="match status" value="1"/>
</dbReference>
<dbReference type="OrthoDB" id="9811314at2"/>
<dbReference type="Proteomes" id="UP000029085">
    <property type="component" value="Unassembled WGS sequence"/>
</dbReference>
<dbReference type="InterPro" id="IPR050361">
    <property type="entry name" value="MPP/UQCRC_Complex"/>
</dbReference>
<sequence>MTPKTRRRLALGLLLALPVLAQASDRWQIPVHTRTLDNGLTVVVSPDDSAPVVGVSVVYKIGSRQEPRNRSGFAHLFEHLMFEGTPVAGEGVFDRVITSGGGRNNGSTRSDFTNYIEVAPASALEPILWLEADRMTTLDFNERTLANQQDVVKEEIRVNVENQPYGGFMWLDINQAAFQKWENNHDDYGSFEDLESATVEDVAAFHRDFYGPNNAVLSIAGDVTAEQGFALAQKYFGHIAARPTPARPDVSEPINTGEKQLTQSDALAQVPALAVGWKIADRGSEDHAPIVVLAEVLAGGDASRVYQGLVKGREMAVNGEYLFGLSSPWEFDGPTLLTLFALYKPQYTADQLLAALDEEIARIARDGVSDEELARVKTRMLADWNNGMESFLDRADTLARLQAIWGDADVANQIPGWIDAVDSKDLQRVSARYLTAKNRTVIDRKPAAMLEAAAGQE</sequence>
<evidence type="ECO:0000313" key="6">
    <source>
        <dbReference type="Proteomes" id="UP000029085"/>
    </source>
</evidence>
<dbReference type="STRING" id="1121014.N788_04295"/>